<dbReference type="EMBL" id="JAACJK010000060">
    <property type="protein sequence ID" value="KAF5335690.1"/>
    <property type="molecule type" value="Genomic_DNA"/>
</dbReference>
<keyword evidence="3" id="KW-1185">Reference proteome</keyword>
<evidence type="ECO:0000313" key="3">
    <source>
        <dbReference type="Proteomes" id="UP000541558"/>
    </source>
</evidence>
<feature type="region of interest" description="Disordered" evidence="1">
    <location>
        <begin position="1"/>
        <end position="47"/>
    </location>
</feature>
<evidence type="ECO:0000256" key="1">
    <source>
        <dbReference type="SAM" id="MobiDB-lite"/>
    </source>
</evidence>
<comment type="caution">
    <text evidence="2">The sequence shown here is derived from an EMBL/GenBank/DDBJ whole genome shotgun (WGS) entry which is preliminary data.</text>
</comment>
<reference evidence="2 3" key="1">
    <citation type="journal article" date="2020" name="ISME J.">
        <title>Uncovering the hidden diversity of litter-decomposition mechanisms in mushroom-forming fungi.</title>
        <authorList>
            <person name="Floudas D."/>
            <person name="Bentzer J."/>
            <person name="Ahren D."/>
            <person name="Johansson T."/>
            <person name="Persson P."/>
            <person name="Tunlid A."/>
        </authorList>
    </citation>
    <scope>NUCLEOTIDE SEQUENCE [LARGE SCALE GENOMIC DNA]</scope>
    <source>
        <strain evidence="2 3">CBS 175.51</strain>
    </source>
</reference>
<accession>A0A8H5C5X0</accession>
<protein>
    <submittedName>
        <fullName evidence="2">Uncharacterized protein</fullName>
    </submittedName>
</protein>
<feature type="compositionally biased region" description="Pro residues" evidence="1">
    <location>
        <begin position="35"/>
        <end position="46"/>
    </location>
</feature>
<gene>
    <name evidence="2" type="ORF">D9611_009599</name>
</gene>
<dbReference type="Proteomes" id="UP000541558">
    <property type="component" value="Unassembled WGS sequence"/>
</dbReference>
<feature type="compositionally biased region" description="Basic and acidic residues" evidence="1">
    <location>
        <begin position="23"/>
        <end position="33"/>
    </location>
</feature>
<dbReference type="AlphaFoldDB" id="A0A8H5C5X0"/>
<sequence length="204" mass="22808">MTSPAHIRPTLQLDPPDSQGLNTDRRGPIDLHRPPSTPPTDPPTVMSPPVLSVLIDLGRDPSPSLPLDTAPLRLHLYYLNITVEFKRCNIERFSNTLLAVRRGGRVCSGRRAIQLARPSYPFRLRSTPLCAPLRWLPPTMPRYPLYARFGHLQSSVIYSATILVLYPRSRAPSTMLWALLYAQSAYYSRVYTSSFSSAAPVAPV</sequence>
<organism evidence="2 3">
    <name type="scientific">Ephemerocybe angulata</name>
    <dbReference type="NCBI Taxonomy" id="980116"/>
    <lineage>
        <taxon>Eukaryota</taxon>
        <taxon>Fungi</taxon>
        <taxon>Dikarya</taxon>
        <taxon>Basidiomycota</taxon>
        <taxon>Agaricomycotina</taxon>
        <taxon>Agaricomycetes</taxon>
        <taxon>Agaricomycetidae</taxon>
        <taxon>Agaricales</taxon>
        <taxon>Agaricineae</taxon>
        <taxon>Psathyrellaceae</taxon>
        <taxon>Ephemerocybe</taxon>
    </lineage>
</organism>
<evidence type="ECO:0000313" key="2">
    <source>
        <dbReference type="EMBL" id="KAF5335690.1"/>
    </source>
</evidence>
<name>A0A8H5C5X0_9AGAR</name>
<proteinExistence type="predicted"/>